<evidence type="ECO:0000313" key="2">
    <source>
        <dbReference type="Proteomes" id="UP000217153"/>
    </source>
</evidence>
<name>A0A249JXQ4_9ACTN</name>
<protein>
    <submittedName>
        <fullName evidence="1">LemA family protein</fullName>
    </submittedName>
</protein>
<reference evidence="2" key="1">
    <citation type="submission" date="2016-10" db="EMBL/GenBank/DDBJ databases">
        <title>High microdiversification within the ubiquitous acI lineage of Actinobacteria.</title>
        <authorList>
            <person name="Neuenschwander S.M."/>
            <person name="Salcher M."/>
            <person name="Ghai R."/>
            <person name="Pernthaler J."/>
        </authorList>
    </citation>
    <scope>NUCLEOTIDE SEQUENCE [LARGE SCALE GENOMIC DNA]</scope>
</reference>
<dbReference type="Proteomes" id="UP000217153">
    <property type="component" value="Chromosome"/>
</dbReference>
<accession>A0A249JXQ4</accession>
<dbReference type="KEGG" id="abam:B1s21122_02980"/>
<evidence type="ECO:0000313" key="1">
    <source>
        <dbReference type="EMBL" id="ASY09308.1"/>
    </source>
</evidence>
<keyword evidence="2" id="KW-1185">Reference proteome</keyword>
<organism evidence="1 2">
    <name type="scientific">Candidatus Nanopelagicus limnae</name>
    <dbReference type="NCBI Taxonomy" id="1884634"/>
    <lineage>
        <taxon>Bacteria</taxon>
        <taxon>Bacillati</taxon>
        <taxon>Actinomycetota</taxon>
        <taxon>Actinomycetes</taxon>
        <taxon>Candidatus Nanopelagicales</taxon>
        <taxon>Candidatus Nanopelagicaceae</taxon>
        <taxon>Candidatus Nanopelagicus</taxon>
    </lineage>
</organism>
<dbReference type="RefSeq" id="WP_095680614.1">
    <property type="nucleotide sequence ID" value="NZ_CP016768.2"/>
</dbReference>
<dbReference type="EMBL" id="CP016768">
    <property type="protein sequence ID" value="ASY09308.1"/>
    <property type="molecule type" value="Genomic_DNA"/>
</dbReference>
<dbReference type="OrthoDB" id="3214694at2"/>
<gene>
    <name evidence="1" type="ORF">B1s21122_02980</name>
</gene>
<sequence>MNFQTLVIILFVVLIGWYLSFSASRLDRLHHKVETSWATLDALLQQRAALAHEIVAESNLDPATAYLISSSATAARNANIIERSSAESVLSESLKLVQGAAIDHSLELPSDLLVELSDITGKVKIAINIHLEAVNATRNVRSKPLIRLFRLAGKAPAPIRYAFEDDIL</sequence>
<dbReference type="AlphaFoldDB" id="A0A249JXQ4"/>
<proteinExistence type="predicted"/>